<keyword evidence="3" id="KW-1185">Reference proteome</keyword>
<feature type="transmembrane region" description="Helical" evidence="1">
    <location>
        <begin position="41"/>
        <end position="64"/>
    </location>
</feature>
<gene>
    <name evidence="2" type="ORF">SSE37_03765</name>
</gene>
<dbReference type="AlphaFoldDB" id="A3K1D3"/>
<feature type="transmembrane region" description="Helical" evidence="1">
    <location>
        <begin position="14"/>
        <end position="35"/>
    </location>
</feature>
<evidence type="ECO:0000313" key="2">
    <source>
        <dbReference type="EMBL" id="EBA08729.1"/>
    </source>
</evidence>
<dbReference type="eggNOG" id="ENOG503315T">
    <property type="taxonomic scope" value="Bacteria"/>
</dbReference>
<organism evidence="2 3">
    <name type="scientific">Sagittula stellata (strain ATCC 700073 / DSM 11524 / E-37)</name>
    <dbReference type="NCBI Taxonomy" id="388399"/>
    <lineage>
        <taxon>Bacteria</taxon>
        <taxon>Pseudomonadati</taxon>
        <taxon>Pseudomonadota</taxon>
        <taxon>Alphaproteobacteria</taxon>
        <taxon>Rhodobacterales</taxon>
        <taxon>Roseobacteraceae</taxon>
        <taxon>Sagittula</taxon>
    </lineage>
</organism>
<keyword evidence="1" id="KW-0472">Membrane</keyword>
<dbReference type="Proteomes" id="UP000005713">
    <property type="component" value="Unassembled WGS sequence"/>
</dbReference>
<sequence length="72" mass="8162">MAKKDDLNRQGRKIALVIAGTGVFWIAITAIGGALDWSQRLRALFDLVALAGFIWAFWMIYGLWRARQEHEG</sequence>
<dbReference type="InterPro" id="IPR020308">
    <property type="entry name" value="Uncharacterised_Ynq1"/>
</dbReference>
<dbReference type="Pfam" id="PF17272">
    <property type="entry name" value="DUF5337"/>
    <property type="match status" value="1"/>
</dbReference>
<reference evidence="2 3" key="1">
    <citation type="submission" date="2006-06" db="EMBL/GenBank/DDBJ databases">
        <authorList>
            <person name="Moran M.A."/>
            <person name="Ferriera S."/>
            <person name="Johnson J."/>
            <person name="Kravitz S."/>
            <person name="Beeson K."/>
            <person name="Sutton G."/>
            <person name="Rogers Y.-H."/>
            <person name="Friedman R."/>
            <person name="Frazier M."/>
            <person name="Venter J.C."/>
        </authorList>
    </citation>
    <scope>NUCLEOTIDE SEQUENCE [LARGE SCALE GENOMIC DNA]</scope>
    <source>
        <strain evidence="2 3">E-37</strain>
    </source>
</reference>
<dbReference type="OrthoDB" id="7658896at2"/>
<evidence type="ECO:0000256" key="1">
    <source>
        <dbReference type="SAM" id="Phobius"/>
    </source>
</evidence>
<keyword evidence="1" id="KW-1133">Transmembrane helix</keyword>
<name>A3K1D3_SAGS3</name>
<accession>A3K1D3</accession>
<dbReference type="RefSeq" id="WP_005857481.1">
    <property type="nucleotide sequence ID" value="NZ_AAYA01000004.1"/>
</dbReference>
<evidence type="ECO:0000313" key="3">
    <source>
        <dbReference type="Proteomes" id="UP000005713"/>
    </source>
</evidence>
<comment type="caution">
    <text evidence="2">The sequence shown here is derived from an EMBL/GenBank/DDBJ whole genome shotgun (WGS) entry which is preliminary data.</text>
</comment>
<protein>
    <submittedName>
        <fullName evidence="2">Uncharacterized protein</fullName>
    </submittedName>
</protein>
<keyword evidence="1" id="KW-0812">Transmembrane</keyword>
<proteinExistence type="predicted"/>
<dbReference type="EMBL" id="AAYA01000004">
    <property type="protein sequence ID" value="EBA08729.1"/>
    <property type="molecule type" value="Genomic_DNA"/>
</dbReference>